<keyword evidence="3" id="KW-1185">Reference proteome</keyword>
<name>A0ABS4L6S0_STRAV</name>
<gene>
    <name evidence="2" type="ORF">J2Z77_003627</name>
</gene>
<feature type="compositionally biased region" description="Polar residues" evidence="1">
    <location>
        <begin position="89"/>
        <end position="101"/>
    </location>
</feature>
<protein>
    <recommendedName>
        <fullName evidence="4">Integrase-like protein</fullName>
    </recommendedName>
</protein>
<feature type="compositionally biased region" description="Basic and acidic residues" evidence="1">
    <location>
        <begin position="68"/>
        <end position="86"/>
    </location>
</feature>
<evidence type="ECO:0000256" key="1">
    <source>
        <dbReference type="SAM" id="MobiDB-lite"/>
    </source>
</evidence>
<reference evidence="2 3" key="1">
    <citation type="submission" date="2021-03" db="EMBL/GenBank/DDBJ databases">
        <title>Genomic Encyclopedia of Type Strains, Phase IV (KMG-IV): sequencing the most valuable type-strain genomes for metagenomic binning, comparative biology and taxonomic classification.</title>
        <authorList>
            <person name="Goeker M."/>
        </authorList>
    </citation>
    <scope>NUCLEOTIDE SEQUENCE [LARGE SCALE GENOMIC DNA]</scope>
    <source>
        <strain evidence="2 3">DSM 40526</strain>
    </source>
</reference>
<organism evidence="2 3">
    <name type="scientific">Streptomyces avidinii</name>
    <dbReference type="NCBI Taxonomy" id="1895"/>
    <lineage>
        <taxon>Bacteria</taxon>
        <taxon>Bacillati</taxon>
        <taxon>Actinomycetota</taxon>
        <taxon>Actinomycetes</taxon>
        <taxon>Kitasatosporales</taxon>
        <taxon>Streptomycetaceae</taxon>
        <taxon>Streptomyces</taxon>
    </lineage>
</organism>
<proteinExistence type="predicted"/>
<feature type="compositionally biased region" description="Low complexity" evidence="1">
    <location>
        <begin position="42"/>
        <end position="53"/>
    </location>
</feature>
<sequence>MHGCVSSTLRNYQGSVWQFCDFLTDPAYGWSDETDGGPPAPGRQRQGLGQGQRDAQHARRPLGQIADLRADVRQGRREGEQREHQGPRTPSSKEAPSSLHQLSGARSCEGPQDA</sequence>
<evidence type="ECO:0000313" key="3">
    <source>
        <dbReference type="Proteomes" id="UP001519310"/>
    </source>
</evidence>
<accession>A0ABS4L6S0</accession>
<evidence type="ECO:0000313" key="2">
    <source>
        <dbReference type="EMBL" id="MBP2037820.1"/>
    </source>
</evidence>
<feature type="region of interest" description="Disordered" evidence="1">
    <location>
        <begin position="28"/>
        <end position="114"/>
    </location>
</feature>
<dbReference type="EMBL" id="JAGGLQ010000006">
    <property type="protein sequence ID" value="MBP2037820.1"/>
    <property type="molecule type" value="Genomic_DNA"/>
</dbReference>
<evidence type="ECO:0008006" key="4">
    <source>
        <dbReference type="Google" id="ProtNLM"/>
    </source>
</evidence>
<comment type="caution">
    <text evidence="2">The sequence shown here is derived from an EMBL/GenBank/DDBJ whole genome shotgun (WGS) entry which is preliminary data.</text>
</comment>
<dbReference type="Proteomes" id="UP001519310">
    <property type="component" value="Unassembled WGS sequence"/>
</dbReference>